<evidence type="ECO:0000256" key="1">
    <source>
        <dbReference type="ARBA" id="ARBA00022737"/>
    </source>
</evidence>
<dbReference type="InterPro" id="IPR031325">
    <property type="entry name" value="RHS_repeat"/>
</dbReference>
<evidence type="ECO:0000259" key="4">
    <source>
        <dbReference type="Pfam" id="PF25023"/>
    </source>
</evidence>
<keyword evidence="5" id="KW-0614">Plasmid</keyword>
<dbReference type="Pfam" id="PF25023">
    <property type="entry name" value="TEN_YD-shell"/>
    <property type="match status" value="1"/>
</dbReference>
<feature type="compositionally biased region" description="Gly residues" evidence="2">
    <location>
        <begin position="61"/>
        <end position="79"/>
    </location>
</feature>
<name>A0ABY8MC20_9HYPH</name>
<accession>A0ABY8MC20</accession>
<dbReference type="Gene3D" id="2.180.10.10">
    <property type="entry name" value="RHS repeat-associated core"/>
    <property type="match status" value="3"/>
</dbReference>
<geneLocation type="plasmid" evidence="5 6">
    <name>unnamed1</name>
</geneLocation>
<dbReference type="NCBIfam" id="TIGR01643">
    <property type="entry name" value="YD_repeat_2x"/>
    <property type="match status" value="1"/>
</dbReference>
<dbReference type="InterPro" id="IPR022045">
    <property type="entry name" value="TcdB_toxin_mid/N"/>
</dbReference>
<feature type="compositionally biased region" description="Low complexity" evidence="2">
    <location>
        <begin position="156"/>
        <end position="175"/>
    </location>
</feature>
<feature type="region of interest" description="Disordered" evidence="2">
    <location>
        <begin position="1867"/>
        <end position="1912"/>
    </location>
</feature>
<dbReference type="PANTHER" id="PTHR32305">
    <property type="match status" value="1"/>
</dbReference>
<dbReference type="EMBL" id="CP123001">
    <property type="protein sequence ID" value="WGI72076.1"/>
    <property type="molecule type" value="Genomic_DNA"/>
</dbReference>
<dbReference type="InterPro" id="IPR050708">
    <property type="entry name" value="T6SS_VgrG/RHS"/>
</dbReference>
<dbReference type="InterPro" id="IPR056823">
    <property type="entry name" value="TEN-like_YD-shell"/>
</dbReference>
<dbReference type="RefSeq" id="WP_227705529.1">
    <property type="nucleotide sequence ID" value="NZ_CP123001.1"/>
</dbReference>
<feature type="domain" description="Insecticide toxin TcdB middle/N-terminal" evidence="3">
    <location>
        <begin position="808"/>
        <end position="936"/>
    </location>
</feature>
<evidence type="ECO:0000313" key="6">
    <source>
        <dbReference type="Proteomes" id="UP001227095"/>
    </source>
</evidence>
<evidence type="ECO:0000256" key="2">
    <source>
        <dbReference type="SAM" id="MobiDB-lite"/>
    </source>
</evidence>
<keyword evidence="1" id="KW-0677">Repeat</keyword>
<dbReference type="InterPro" id="IPR022385">
    <property type="entry name" value="Rhs_assc_core"/>
</dbReference>
<feature type="compositionally biased region" description="Polar residues" evidence="2">
    <location>
        <begin position="1870"/>
        <end position="1881"/>
    </location>
</feature>
<feature type="region of interest" description="Disordered" evidence="2">
    <location>
        <begin position="61"/>
        <end position="180"/>
    </location>
</feature>
<keyword evidence="6" id="KW-1185">Reference proteome</keyword>
<gene>
    <name evidence="5" type="ORF">QEO92_28470</name>
</gene>
<sequence>MRDSRVRFAALAATVSLCVLSGGVTGAVLLDGMFGGVAFAGEQGPAGGGFGSGGSGFGNGGLGGSSVEAGQGGSAGASGGQVVQPDGSGVSSDDRAVDRAQAIGQGSGANGKGVGGQDEAGQANGTALGKPADDDGEGEEPQADKADAEATDENAAEPQAMTAMAAAATSQEAPAVNAPERPSVPEIGGNGFFTQKIAIDVPAFRGLEPKIALSYSSARKTRLGGLYQGWLGYAWGLDGFDVIERASPGYGYPYFDANDVYLLNGEELVACAEGMVAASCTAGGTHVTENENFKRVSFDAAANTWTVTDRDGTVSLFKSVMAIAGTSPASGTTDYKLQHDGRYLLTQVKDTNGQVVNYGYSCPDLPGCYAKSISYSGAGITFYYEDRPDFLVMANGLSLSYTKKRVKTISVKVGTAVRNVYALTYDQAPFSNTSRLVKVDRYGKDATVAADGTITGTTVKTIRQMTYDNLAYSYAAKPGVTGGRVTEYGGFPSAQAGSIDLNADGRDELYGWVADTSQCGEVNCDAEYLSPRRSWRFTKFADDGTAAGIGVNFPKPPSTGPSDSTSLEVEFSSGRFAAERPRDLGFKFKWRVTSFTPEEGTTHTDYKENRAGRADANLNISLGACSSTYAAVCALLTEGGSVLDHDGDGLDTRINFSKPLVGKTDFAGNGRQGVLAAANDAENFRFVNGAWAASASGVQCKNEGRTGNRCVLGDLNGDGATDILQFLGEPGGDYKLVVYLSTGKSFVRVANGEIFGSPLLLDVDNDGRVEVLGPKNRSQNLARPTRMPWRLAFTASGAQWLVDVKDFDQNIAFGDFNGDGLPDLVSGDGKTYVSNPGAGNPNLLRTVKFETGGSVAVDYTPSTRWTNVYMPQVLHAVTKLTVSDGRTTAAVTDYAYAGGLYDPKARKFLGYKTITVTKPLAWGETTRPVVEITYRQDLASYGLPAQTVSRDAANTASKKVVETYAVNAATKPYRALNTRTDTTLTEGSTSLVLRKDRIFDAYGNITQLRDVGRTDLTGDETWTVTSYAPNTTAYIVSLPRQRNVRSGGFSTSTDVYERHQAFYYDGSTDNAAPPAKGNLTILRSYKSVEPTSASYLEYFTFDAYGNRLSHVDGVGNRTEWDYDATYHLHVVKERAPKYFVLGGLPADTRFVTSYTPDYVCGKPASKVDWNGVKETFTYDAYCRPYGYTNAGTGKYVNTRYIDEGIPATQSVVVYEPLATGSGNVYTRTYYDGLARQWRVQTPPDVAGGATRVTDTRYDARGNVGQTAATRFSNEASRLTVNYYDWNDRVVKVVNPDASQRTYAYNVQPATAVGGTTNLPVMEMRMSDEEGKVRRTYTDKDNNVILTSGNLSGTWVNESRTYDVMGRLRGVRDHSGATWTYTYDLVGNRLTASDPDLGNWSYTYDNANRLVSQTDARGAVTTLAYDQMGRLRTKSVKGAGETAATVTATNTYDTAEAGVGAAPFHDVGLLTVSSNGFAKHSYSRSLTGSGTKLTTKTVIDGITHTTVETRGRAGLTLAIAYSPAAVNVGTASAPWTYNISNRLLTVPGHITAATYEADGQTTSISYANGVSTTFAYAPERRWLTRVTTKKGTTVLMDNQYTVRDKLGRIKAITGLTTADSWTYTYDDLGRLTKADNLGNNTLDETYSYSVTGNLTSRTKMGTYTYPAGTAARPHAATKIGTKTLSYDANGNMLSDGTRTLVWDRSNLLGSVTQSGSAVTFAYGPDGARAMKTWAFGKTLYASADVEIDRTTPGAEIYTRYPHPDLKVTTTAAGATTKSYLHRDHLASVRLVTNDTGTPAEQTAYAAYGQPTNTAMQTRKGYIGERFDAETGLMYLNARYYDPAFGRFISPDDWDPTIDGVGTNRYAYAQNDPVNNSDPNGHSISPDISKLDSEGTGGDSGSDNEQTEPQTQASKDITEAAKDLQPNQRDKKEEDADQALMGYARVDEHGSGMVGLSGADAIDASTRSSGGVHQQIGHSPTVIDPILLDGRGGRSGIEGHGLINTNSGSGSNSSVADRIARDGNISIELAQQVTGISRHGINQVINRGVGPSAILDALRNPLKIVPRSNGTTQYRGADATVVINPEGNIVTVWPQ</sequence>
<dbReference type="InterPro" id="IPR006530">
    <property type="entry name" value="YD"/>
</dbReference>
<organism evidence="5 6">
    <name type="scientific">Neorhizobium petrolearium</name>
    <dbReference type="NCBI Taxonomy" id="515361"/>
    <lineage>
        <taxon>Bacteria</taxon>
        <taxon>Pseudomonadati</taxon>
        <taxon>Pseudomonadota</taxon>
        <taxon>Alphaproteobacteria</taxon>
        <taxon>Hyphomicrobiales</taxon>
        <taxon>Rhizobiaceae</taxon>
        <taxon>Rhizobium/Agrobacterium group</taxon>
        <taxon>Neorhizobium</taxon>
    </lineage>
</organism>
<feature type="domain" description="Teneurin-like YD-shell" evidence="4">
    <location>
        <begin position="1601"/>
        <end position="1872"/>
    </location>
</feature>
<evidence type="ECO:0000313" key="5">
    <source>
        <dbReference type="EMBL" id="WGI72076.1"/>
    </source>
</evidence>
<dbReference type="PANTHER" id="PTHR32305:SF15">
    <property type="entry name" value="PROTEIN RHSA-RELATED"/>
    <property type="match status" value="1"/>
</dbReference>
<dbReference type="InterPro" id="IPR028994">
    <property type="entry name" value="Integrin_alpha_N"/>
</dbReference>
<evidence type="ECO:0000259" key="3">
    <source>
        <dbReference type="Pfam" id="PF12256"/>
    </source>
</evidence>
<feature type="compositionally biased region" description="Gly residues" evidence="2">
    <location>
        <begin position="105"/>
        <end position="118"/>
    </location>
</feature>
<dbReference type="NCBIfam" id="TIGR03696">
    <property type="entry name" value="Rhs_assc_core"/>
    <property type="match status" value="1"/>
</dbReference>
<dbReference type="SUPFAM" id="SSF69318">
    <property type="entry name" value="Integrin alpha N-terminal domain"/>
    <property type="match status" value="1"/>
</dbReference>
<protein>
    <submittedName>
        <fullName evidence="5">RHS repeat-associated core domain-containing protein</fullName>
    </submittedName>
</protein>
<dbReference type="Pfam" id="PF12256">
    <property type="entry name" value="TcdB_toxin_midN"/>
    <property type="match status" value="1"/>
</dbReference>
<dbReference type="Pfam" id="PF05593">
    <property type="entry name" value="RHS_repeat"/>
    <property type="match status" value="3"/>
</dbReference>
<reference evidence="5 6" key="1">
    <citation type="submission" date="2023-04" db="EMBL/GenBank/DDBJ databases">
        <title>Neorhizobium petrolearium OS53, complete genome.</title>
        <authorList>
            <person name="Yu T."/>
        </authorList>
    </citation>
    <scope>NUCLEOTIDE SEQUENCE [LARGE SCALE GENOMIC DNA]</scope>
    <source>
        <strain evidence="5 6">OS53</strain>
        <plasmid evidence="5 6">unnamed1</plasmid>
    </source>
</reference>
<proteinExistence type="predicted"/>
<dbReference type="Proteomes" id="UP001227095">
    <property type="component" value="Plasmid unnamed1"/>
</dbReference>